<organism evidence="4 5">
    <name type="scientific">Rhodovulum euryhalinum</name>
    <dbReference type="NCBI Taxonomy" id="35805"/>
    <lineage>
        <taxon>Bacteria</taxon>
        <taxon>Pseudomonadati</taxon>
        <taxon>Pseudomonadota</taxon>
        <taxon>Alphaproteobacteria</taxon>
        <taxon>Rhodobacterales</taxon>
        <taxon>Paracoccaceae</taxon>
        <taxon>Rhodovulum</taxon>
    </lineage>
</organism>
<feature type="domain" description="Peptidase M16 N-terminal" evidence="2">
    <location>
        <begin position="41"/>
        <end position="158"/>
    </location>
</feature>
<dbReference type="Proteomes" id="UP000295142">
    <property type="component" value="Unassembled WGS sequence"/>
</dbReference>
<dbReference type="GO" id="GO:0008233">
    <property type="term" value="F:peptidase activity"/>
    <property type="evidence" value="ECO:0007669"/>
    <property type="project" value="UniProtKB-KW"/>
</dbReference>
<name>A0A4R2KC14_9RHOB</name>
<gene>
    <name evidence="4" type="ORF">EV655_11469</name>
</gene>
<keyword evidence="4" id="KW-0645">Protease</keyword>
<evidence type="ECO:0000259" key="2">
    <source>
        <dbReference type="Pfam" id="PF00675"/>
    </source>
</evidence>
<proteinExistence type="predicted"/>
<sequence>MSMVRILAIAGLALWLALPARAAIEIQEVTSPGGIDAWLVESHEIPFVALEIRFRGGASLDAPDKRGAINLMTALLEEGSGEMDARAFVRARDALAASFRFDAGQDAISVSARMLTENRDAAVDLLRQALHEPRFDADAIDRVRGQVLANIRSDAKDPGTIAAQTFDRLAFGDHPYASASDGTEESVAALTRDDLVEAHARVIARDRIHVAAAGDITAEELGALLDRLFNGLPKTGAPLPDRAAYALDGGVTVVPFDTPQSSAVFGHEGMERDHPDFFAAYVMNEVLGAGGFESRLMKEVRVKRGLTYGVYSYIYPMDYAALMLGQVASANNRMAEAISVIRDEWAKMAAEGVTEQELEDVKTYLTGAYPLRFDGNAPIARILVGMQMEGLSPDYVNTRNDQIMAVTLEDVRRVAGEVLQPDRLHFVVVGRPEGLETTN</sequence>
<evidence type="ECO:0000313" key="4">
    <source>
        <dbReference type="EMBL" id="TCO69617.1"/>
    </source>
</evidence>
<dbReference type="Pfam" id="PF05193">
    <property type="entry name" value="Peptidase_M16_C"/>
    <property type="match status" value="1"/>
</dbReference>
<dbReference type="PANTHER" id="PTHR11851:SF224">
    <property type="entry name" value="PROCESSING PROTEASE"/>
    <property type="match status" value="1"/>
</dbReference>
<dbReference type="PANTHER" id="PTHR11851">
    <property type="entry name" value="METALLOPROTEASE"/>
    <property type="match status" value="1"/>
</dbReference>
<keyword evidence="5" id="KW-1185">Reference proteome</keyword>
<dbReference type="GO" id="GO:0006508">
    <property type="term" value="P:proteolysis"/>
    <property type="evidence" value="ECO:0007669"/>
    <property type="project" value="UniProtKB-KW"/>
</dbReference>
<feature type="signal peptide" evidence="1">
    <location>
        <begin position="1"/>
        <end position="22"/>
    </location>
</feature>
<dbReference type="RefSeq" id="WP_165905370.1">
    <property type="nucleotide sequence ID" value="NZ_SLWW01000014.1"/>
</dbReference>
<keyword evidence="1" id="KW-0732">Signal</keyword>
<accession>A0A4R2KC14</accession>
<dbReference type="AlphaFoldDB" id="A0A4R2KC14"/>
<keyword evidence="4" id="KW-0378">Hydrolase</keyword>
<feature type="chain" id="PRO_5020832047" evidence="1">
    <location>
        <begin position="23"/>
        <end position="439"/>
    </location>
</feature>
<evidence type="ECO:0000259" key="3">
    <source>
        <dbReference type="Pfam" id="PF05193"/>
    </source>
</evidence>
<evidence type="ECO:0000256" key="1">
    <source>
        <dbReference type="SAM" id="SignalP"/>
    </source>
</evidence>
<feature type="domain" description="Peptidase M16 C-terminal" evidence="3">
    <location>
        <begin position="190"/>
        <end position="363"/>
    </location>
</feature>
<dbReference type="InterPro" id="IPR011249">
    <property type="entry name" value="Metalloenz_LuxS/M16"/>
</dbReference>
<dbReference type="Pfam" id="PF00675">
    <property type="entry name" value="Peptidase_M16"/>
    <property type="match status" value="1"/>
</dbReference>
<dbReference type="InterPro" id="IPR011765">
    <property type="entry name" value="Pept_M16_N"/>
</dbReference>
<evidence type="ECO:0000313" key="5">
    <source>
        <dbReference type="Proteomes" id="UP000295142"/>
    </source>
</evidence>
<protein>
    <submittedName>
        <fullName evidence="4">Zinc protease</fullName>
    </submittedName>
</protein>
<dbReference type="GO" id="GO:0046872">
    <property type="term" value="F:metal ion binding"/>
    <property type="evidence" value="ECO:0007669"/>
    <property type="project" value="InterPro"/>
</dbReference>
<dbReference type="EMBL" id="SLWW01000014">
    <property type="protein sequence ID" value="TCO69617.1"/>
    <property type="molecule type" value="Genomic_DNA"/>
</dbReference>
<dbReference type="InterPro" id="IPR050361">
    <property type="entry name" value="MPP/UQCRC_Complex"/>
</dbReference>
<comment type="caution">
    <text evidence="4">The sequence shown here is derived from an EMBL/GenBank/DDBJ whole genome shotgun (WGS) entry which is preliminary data.</text>
</comment>
<reference evidence="4 5" key="1">
    <citation type="submission" date="2019-03" db="EMBL/GenBank/DDBJ databases">
        <title>Genomic Encyclopedia of Type Strains, Phase IV (KMG-IV): sequencing the most valuable type-strain genomes for metagenomic binning, comparative biology and taxonomic classification.</title>
        <authorList>
            <person name="Goeker M."/>
        </authorList>
    </citation>
    <scope>NUCLEOTIDE SEQUENCE [LARGE SCALE GENOMIC DNA]</scope>
    <source>
        <strain evidence="4 5">DSM 4868</strain>
    </source>
</reference>
<dbReference type="Gene3D" id="3.30.830.10">
    <property type="entry name" value="Metalloenzyme, LuxS/M16 peptidase-like"/>
    <property type="match status" value="2"/>
</dbReference>
<dbReference type="InterPro" id="IPR007863">
    <property type="entry name" value="Peptidase_M16_C"/>
</dbReference>
<dbReference type="SUPFAM" id="SSF63411">
    <property type="entry name" value="LuxS/MPP-like metallohydrolase"/>
    <property type="match status" value="2"/>
</dbReference>